<dbReference type="AlphaFoldDB" id="A0AAD7IEF6"/>
<evidence type="ECO:0000313" key="2">
    <source>
        <dbReference type="EMBL" id="KAJ7739989.1"/>
    </source>
</evidence>
<evidence type="ECO:0000313" key="3">
    <source>
        <dbReference type="Proteomes" id="UP001215280"/>
    </source>
</evidence>
<feature type="transmembrane region" description="Helical" evidence="1">
    <location>
        <begin position="228"/>
        <end position="251"/>
    </location>
</feature>
<proteinExistence type="predicted"/>
<dbReference type="EMBL" id="JARJLG010000129">
    <property type="protein sequence ID" value="KAJ7739989.1"/>
    <property type="molecule type" value="Genomic_DNA"/>
</dbReference>
<evidence type="ECO:0000256" key="1">
    <source>
        <dbReference type="SAM" id="Phobius"/>
    </source>
</evidence>
<keyword evidence="1" id="KW-0472">Membrane</keyword>
<dbReference type="Proteomes" id="UP001215280">
    <property type="component" value="Unassembled WGS sequence"/>
</dbReference>
<organism evidence="2 3">
    <name type="scientific">Mycena maculata</name>
    <dbReference type="NCBI Taxonomy" id="230809"/>
    <lineage>
        <taxon>Eukaryota</taxon>
        <taxon>Fungi</taxon>
        <taxon>Dikarya</taxon>
        <taxon>Basidiomycota</taxon>
        <taxon>Agaricomycotina</taxon>
        <taxon>Agaricomycetes</taxon>
        <taxon>Agaricomycetidae</taxon>
        <taxon>Agaricales</taxon>
        <taxon>Marasmiineae</taxon>
        <taxon>Mycenaceae</taxon>
        <taxon>Mycena</taxon>
    </lineage>
</organism>
<feature type="transmembrane region" description="Helical" evidence="1">
    <location>
        <begin position="20"/>
        <end position="47"/>
    </location>
</feature>
<keyword evidence="3" id="KW-1185">Reference proteome</keyword>
<feature type="transmembrane region" description="Helical" evidence="1">
    <location>
        <begin position="263"/>
        <end position="284"/>
    </location>
</feature>
<sequence>MSNATYRPDESNAAIFSEHTWLQGAFLAAVAYGMETILYAMSVHLLWTGRKEKNKKRNFGLIVYITIIFILGTLYMAGLLQFTQQSFIDDRNIEGGPNTYEDIEFSIPIDMLANVIMVMLTWMCDIVNVWRCSIIYRGAKVPLYVVLTIPSMMYMASIALGTLFLKQVGTVSASPWDTPGVNWTIPYYTMSLSLNILVTILIVIRLLVCRAQITRAMGKTHGAQYTSLAAMIIESAAIYSSFSLLFLVPFALNTTTSAALSQLWLQALSPVQVVSTLLIIFRVAQGKSWNQNTIATITEPSAASNTVGGSRRKTSAIQFQTNVVTTYSDIGSKGAITLQSLEASQRTRTVDFDETKTTSGPTEEV</sequence>
<feature type="transmembrane region" description="Helical" evidence="1">
    <location>
        <begin position="111"/>
        <end position="130"/>
    </location>
</feature>
<keyword evidence="1" id="KW-1133">Transmembrane helix</keyword>
<comment type="caution">
    <text evidence="2">The sequence shown here is derived from an EMBL/GenBank/DDBJ whole genome shotgun (WGS) entry which is preliminary data.</text>
</comment>
<accession>A0AAD7IEF6</accession>
<feature type="transmembrane region" description="Helical" evidence="1">
    <location>
        <begin position="142"/>
        <end position="165"/>
    </location>
</feature>
<keyword evidence="1" id="KW-0812">Transmembrane</keyword>
<reference evidence="2" key="1">
    <citation type="submission" date="2023-03" db="EMBL/GenBank/DDBJ databases">
        <title>Massive genome expansion in bonnet fungi (Mycena s.s.) driven by repeated elements and novel gene families across ecological guilds.</title>
        <authorList>
            <consortium name="Lawrence Berkeley National Laboratory"/>
            <person name="Harder C.B."/>
            <person name="Miyauchi S."/>
            <person name="Viragh M."/>
            <person name="Kuo A."/>
            <person name="Thoen E."/>
            <person name="Andreopoulos B."/>
            <person name="Lu D."/>
            <person name="Skrede I."/>
            <person name="Drula E."/>
            <person name="Henrissat B."/>
            <person name="Morin E."/>
            <person name="Kohler A."/>
            <person name="Barry K."/>
            <person name="LaButti K."/>
            <person name="Morin E."/>
            <person name="Salamov A."/>
            <person name="Lipzen A."/>
            <person name="Mereny Z."/>
            <person name="Hegedus B."/>
            <person name="Baldrian P."/>
            <person name="Stursova M."/>
            <person name="Weitz H."/>
            <person name="Taylor A."/>
            <person name="Grigoriev I.V."/>
            <person name="Nagy L.G."/>
            <person name="Martin F."/>
            <person name="Kauserud H."/>
        </authorList>
    </citation>
    <scope>NUCLEOTIDE SEQUENCE</scope>
    <source>
        <strain evidence="2">CBHHK188m</strain>
    </source>
</reference>
<name>A0AAD7IEF6_9AGAR</name>
<feature type="transmembrane region" description="Helical" evidence="1">
    <location>
        <begin position="59"/>
        <end position="82"/>
    </location>
</feature>
<gene>
    <name evidence="2" type="ORF">DFH07DRAFT_839566</name>
</gene>
<protein>
    <submittedName>
        <fullName evidence="2">Uncharacterized protein</fullName>
    </submittedName>
</protein>
<feature type="transmembrane region" description="Helical" evidence="1">
    <location>
        <begin position="185"/>
        <end position="208"/>
    </location>
</feature>